<dbReference type="InterPro" id="IPR057207">
    <property type="entry name" value="FBXL15_LRR"/>
</dbReference>
<feature type="compositionally biased region" description="Basic and acidic residues" evidence="1">
    <location>
        <begin position="1"/>
        <end position="10"/>
    </location>
</feature>
<keyword evidence="4" id="KW-1185">Reference proteome</keyword>
<feature type="compositionally biased region" description="Basic and acidic residues" evidence="1">
    <location>
        <begin position="181"/>
        <end position="196"/>
    </location>
</feature>
<feature type="compositionally biased region" description="Basic and acidic residues" evidence="1">
    <location>
        <begin position="230"/>
        <end position="253"/>
    </location>
</feature>
<evidence type="ECO:0000313" key="4">
    <source>
        <dbReference type="Proteomes" id="UP000091857"/>
    </source>
</evidence>
<dbReference type="Gramene" id="Manes.16G095800.1.v8.1">
    <property type="protein sequence ID" value="Manes.16G095800.1.v8.1.CDS"/>
    <property type="gene ID" value="Manes.16G095800.v8.1"/>
</dbReference>
<feature type="region of interest" description="Disordered" evidence="1">
    <location>
        <begin position="222"/>
        <end position="253"/>
    </location>
</feature>
<gene>
    <name evidence="3" type="ORF">MANES_16G095800v8</name>
</gene>
<dbReference type="Gene3D" id="3.80.10.10">
    <property type="entry name" value="Ribonuclease Inhibitor"/>
    <property type="match status" value="3"/>
</dbReference>
<dbReference type="SUPFAM" id="SSF52047">
    <property type="entry name" value="RNI-like"/>
    <property type="match status" value="1"/>
</dbReference>
<organism evidence="3 4">
    <name type="scientific">Manihot esculenta</name>
    <name type="common">Cassava</name>
    <name type="synonym">Jatropha manihot</name>
    <dbReference type="NCBI Taxonomy" id="3983"/>
    <lineage>
        <taxon>Eukaryota</taxon>
        <taxon>Viridiplantae</taxon>
        <taxon>Streptophyta</taxon>
        <taxon>Embryophyta</taxon>
        <taxon>Tracheophyta</taxon>
        <taxon>Spermatophyta</taxon>
        <taxon>Magnoliopsida</taxon>
        <taxon>eudicotyledons</taxon>
        <taxon>Gunneridae</taxon>
        <taxon>Pentapetalae</taxon>
        <taxon>rosids</taxon>
        <taxon>fabids</taxon>
        <taxon>Malpighiales</taxon>
        <taxon>Euphorbiaceae</taxon>
        <taxon>Crotonoideae</taxon>
        <taxon>Manihoteae</taxon>
        <taxon>Manihot</taxon>
    </lineage>
</organism>
<feature type="region of interest" description="Disordered" evidence="1">
    <location>
        <begin position="272"/>
        <end position="295"/>
    </location>
</feature>
<feature type="compositionally biased region" description="Polar residues" evidence="1">
    <location>
        <begin position="38"/>
        <end position="61"/>
    </location>
</feature>
<dbReference type="Proteomes" id="UP000091857">
    <property type="component" value="Chromosome 16"/>
</dbReference>
<dbReference type="PANTHER" id="PTHR13318">
    <property type="entry name" value="PARTNER OF PAIRED, ISOFORM B-RELATED"/>
    <property type="match status" value="1"/>
</dbReference>
<feature type="compositionally biased region" description="Basic and acidic residues" evidence="1">
    <location>
        <begin position="286"/>
        <end position="295"/>
    </location>
</feature>
<dbReference type="Pfam" id="PF25372">
    <property type="entry name" value="DUF7885"/>
    <property type="match status" value="1"/>
</dbReference>
<dbReference type="OrthoDB" id="10257471at2759"/>
<dbReference type="InterPro" id="IPR006553">
    <property type="entry name" value="Leu-rich_rpt_Cys-con_subtyp"/>
</dbReference>
<evidence type="ECO:0000256" key="1">
    <source>
        <dbReference type="SAM" id="MobiDB-lite"/>
    </source>
</evidence>
<sequence length="856" mass="95134">MVVLRSREVLPTKPASKPLTNRATPEPVTPVQFRELSTRQSPLSLTPNLETHQLDSDSGSASFRRRSLRIASKSVPDNGCIQNEPRSRNSAATMRSVEEKEGIEEGNRCPLLDQINNVGSAEVNGVGMDVDGNFSGILNLRSGKRVVRRRVGYSGYNSVTEAGTERKGKGLISDKNGSSKRTSELVIEGKGKGKLGEEKKFDNGHVVENLNDNAIREMIETGEGSEVAGVDEKLEEKQNPDESDNSRGRKRCAREEIRKRGEDVFVTVKLEKTQNQSSNSRLRRRYSQEEKGKEKLIDDASVSNGKDALDLELELKSKVKEFVDSMGDNVALESERNTRNANTRRNGSRMEQFRDIARKNASRFANFDLQEKEEERLSPQVDVEMAYVEENQKIEDWPGPFSTAMKIIRDRTNKLNLQQGPSILEKATSVPITWIPRNSQGSNRSRAFVVPLLQELCMKVLVDNCEAVTSLEHVPDALRHRLCHLLCSCRRMNSNFLDLLVRGSPTEIRIKDCSWLTEEDFVKCFEACDTNNLTVLQLDQCGRCMPDYILPVTLARSSRSLPVLITLSLAGACRLSDVGLSLLVSSAPTLRSINLGQCSLLSSTSINTIADSLGSFLQELYIDDCQSLDPMLILPALKKLERLEVLSLAGIQTVCDGFVREFVVACGHNMKELVLKDCVKLTDSSIKFIAETCPRLCALDIVNLRKLTDSALGYLANGCQEIQTLKLCRNTFSDEAVAAFVETSGKLLKELSLNNVRKVGHNTALSLARVSRNLLSLDLSWCRNMTNEAVGLIVDSCSSLRMLKIFGCGQITNVFLDGHSNPELEIIGLKMSPVLEHIRQPDSQEFPLRYSSVSSL</sequence>
<dbReference type="InterPro" id="IPR032675">
    <property type="entry name" value="LRR_dom_sf"/>
</dbReference>
<dbReference type="AlphaFoldDB" id="A0A2C9UBB8"/>
<name>A0A2C9UBB8_MANES</name>
<dbReference type="FunFam" id="3.80.10.10:FF:001486">
    <property type="entry name" value="DNA repair protein rhp7 isoform A"/>
    <property type="match status" value="1"/>
</dbReference>
<dbReference type="STRING" id="3983.A0A2C9UBB8"/>
<comment type="caution">
    <text evidence="3">The sequence shown here is derived from an EMBL/GenBank/DDBJ whole genome shotgun (WGS) entry which is preliminary data.</text>
</comment>
<dbReference type="GO" id="GO:0006289">
    <property type="term" value="P:nucleotide-excision repair"/>
    <property type="evidence" value="ECO:0007669"/>
    <property type="project" value="EnsemblPlants"/>
</dbReference>
<dbReference type="PANTHER" id="PTHR13318:SF101">
    <property type="entry name" value="F-BOX_LRR PROTEIN"/>
    <property type="match status" value="1"/>
</dbReference>
<dbReference type="GO" id="GO:0010225">
    <property type="term" value="P:response to UV-C"/>
    <property type="evidence" value="ECO:0007669"/>
    <property type="project" value="EnsemblPlants"/>
</dbReference>
<feature type="region of interest" description="Disordered" evidence="1">
    <location>
        <begin position="1"/>
        <end position="62"/>
    </location>
</feature>
<evidence type="ECO:0000313" key="3">
    <source>
        <dbReference type="EMBL" id="OAY27051.1"/>
    </source>
</evidence>
<dbReference type="EMBL" id="CM004402">
    <property type="protein sequence ID" value="OAY27051.1"/>
    <property type="molecule type" value="Genomic_DNA"/>
</dbReference>
<dbReference type="SMART" id="SM00367">
    <property type="entry name" value="LRR_CC"/>
    <property type="match status" value="7"/>
</dbReference>
<feature type="region of interest" description="Disordered" evidence="1">
    <location>
        <begin position="163"/>
        <end position="196"/>
    </location>
</feature>
<evidence type="ECO:0000259" key="2">
    <source>
        <dbReference type="Pfam" id="PF25372"/>
    </source>
</evidence>
<proteinExistence type="predicted"/>
<accession>A0A2C9UBB8</accession>
<dbReference type="FunFam" id="3.80.10.10:FF:000777">
    <property type="entry name" value="RNI-like superfamily protein"/>
    <property type="match status" value="1"/>
</dbReference>
<reference evidence="4" key="1">
    <citation type="journal article" date="2016" name="Nat. Biotechnol.">
        <title>Sequencing wild and cultivated cassava and related species reveals extensive interspecific hybridization and genetic diversity.</title>
        <authorList>
            <person name="Bredeson J.V."/>
            <person name="Lyons J.B."/>
            <person name="Prochnik S.E."/>
            <person name="Wu G.A."/>
            <person name="Ha C.M."/>
            <person name="Edsinger-Gonzales E."/>
            <person name="Grimwood J."/>
            <person name="Schmutz J."/>
            <person name="Rabbi I.Y."/>
            <person name="Egesi C."/>
            <person name="Nauluvula P."/>
            <person name="Lebot V."/>
            <person name="Ndunguru J."/>
            <person name="Mkamilo G."/>
            <person name="Bart R.S."/>
            <person name="Setter T.L."/>
            <person name="Gleadow R.M."/>
            <person name="Kulakow P."/>
            <person name="Ferguson M.E."/>
            <person name="Rounsley S."/>
            <person name="Rokhsar D.S."/>
        </authorList>
    </citation>
    <scope>NUCLEOTIDE SEQUENCE [LARGE SCALE GENOMIC DNA]</scope>
    <source>
        <strain evidence="4">cv. AM560-2</strain>
    </source>
</reference>
<protein>
    <recommendedName>
        <fullName evidence="2">F-box/LRR-repeat protein 15-like leucin rich repeat domain-containing protein</fullName>
    </recommendedName>
</protein>
<feature type="region of interest" description="Disordered" evidence="1">
    <location>
        <begin position="75"/>
        <end position="94"/>
    </location>
</feature>
<feature type="domain" description="F-box/LRR-repeat protein 15-like leucin rich repeat" evidence="2">
    <location>
        <begin position="569"/>
        <end position="743"/>
    </location>
</feature>
<dbReference type="GO" id="GO:0005737">
    <property type="term" value="C:cytoplasm"/>
    <property type="evidence" value="ECO:0000318"/>
    <property type="project" value="GO_Central"/>
</dbReference>